<dbReference type="EMBL" id="VSSQ01097172">
    <property type="protein sequence ID" value="MPN40627.1"/>
    <property type="molecule type" value="Genomic_DNA"/>
</dbReference>
<accession>A0A645HNU2</accession>
<protein>
    <submittedName>
        <fullName evidence="1">Uncharacterized protein</fullName>
    </submittedName>
</protein>
<proteinExistence type="predicted"/>
<dbReference type="AlphaFoldDB" id="A0A645HNU2"/>
<organism evidence="1">
    <name type="scientific">bioreactor metagenome</name>
    <dbReference type="NCBI Taxonomy" id="1076179"/>
    <lineage>
        <taxon>unclassified sequences</taxon>
        <taxon>metagenomes</taxon>
        <taxon>ecological metagenomes</taxon>
    </lineage>
</organism>
<reference evidence="1" key="1">
    <citation type="submission" date="2019-08" db="EMBL/GenBank/DDBJ databases">
        <authorList>
            <person name="Kucharzyk K."/>
            <person name="Murdoch R.W."/>
            <person name="Higgins S."/>
            <person name="Loffler F."/>
        </authorList>
    </citation>
    <scope>NUCLEOTIDE SEQUENCE</scope>
</reference>
<comment type="caution">
    <text evidence="1">The sequence shown here is derived from an EMBL/GenBank/DDBJ whole genome shotgun (WGS) entry which is preliminary data.</text>
</comment>
<name>A0A645HNU2_9ZZZZ</name>
<sequence>MAGINMGNGLSAQDERGNERIKFCKLPWLQIDALPGLFEVLEVGLMGGGSPVVEFLELAAGFPAAGARLPRRVAGSAAIVRAATV</sequence>
<evidence type="ECO:0000313" key="1">
    <source>
        <dbReference type="EMBL" id="MPN40627.1"/>
    </source>
</evidence>
<gene>
    <name evidence="1" type="ORF">SDC9_188165</name>
</gene>